<sequence>MTFRYGGDVFAEIIVHVRWQDAHCNAEGLVRHDQDLHQCWAAATTYHSLDLWGGRRASLLWPQLRDLLVKYRDVFRLSFGQDPPIRVEPLRVRVRDGATPVRFSVRRYQPAHMQYLDQHVGELLASGLAYTYPSSRWATPPRIVAKQEPGSYRTTVETRAVNERTDPIQWPMPVLESALGMLEKATCYFTLDWLDSQGMSSIMTDRGIITPTRVLMGGTDAVAYCSDIFLSKLNF</sequence>
<proteinExistence type="predicted"/>
<dbReference type="OrthoDB" id="116054at2759"/>
<dbReference type="AlphaFoldDB" id="A0A9W6X5I7"/>
<dbReference type="InterPro" id="IPR043502">
    <property type="entry name" value="DNA/RNA_pol_sf"/>
</dbReference>
<evidence type="ECO:0000313" key="2">
    <source>
        <dbReference type="Proteomes" id="UP001165121"/>
    </source>
</evidence>
<organism evidence="1 2">
    <name type="scientific">Phytophthora fragariaefolia</name>
    <dbReference type="NCBI Taxonomy" id="1490495"/>
    <lineage>
        <taxon>Eukaryota</taxon>
        <taxon>Sar</taxon>
        <taxon>Stramenopiles</taxon>
        <taxon>Oomycota</taxon>
        <taxon>Peronosporomycetes</taxon>
        <taxon>Peronosporales</taxon>
        <taxon>Peronosporaceae</taxon>
        <taxon>Phytophthora</taxon>
    </lineage>
</organism>
<dbReference type="SUPFAM" id="SSF56672">
    <property type="entry name" value="DNA/RNA polymerases"/>
    <property type="match status" value="1"/>
</dbReference>
<name>A0A9W6X5I7_9STRA</name>
<dbReference type="PANTHER" id="PTHR33064:SF37">
    <property type="entry name" value="RIBONUCLEASE H"/>
    <property type="match status" value="1"/>
</dbReference>
<comment type="caution">
    <text evidence="1">The sequence shown here is derived from an EMBL/GenBank/DDBJ whole genome shotgun (WGS) entry which is preliminary data.</text>
</comment>
<dbReference type="Gene3D" id="3.10.10.10">
    <property type="entry name" value="HIV Type 1 Reverse Transcriptase, subunit A, domain 1"/>
    <property type="match status" value="1"/>
</dbReference>
<keyword evidence="2" id="KW-1185">Reference proteome</keyword>
<gene>
    <name evidence="1" type="ORF">Pfra01_000746600</name>
</gene>
<accession>A0A9W6X5I7</accession>
<dbReference type="PANTHER" id="PTHR33064">
    <property type="entry name" value="POL PROTEIN"/>
    <property type="match status" value="1"/>
</dbReference>
<protein>
    <submittedName>
        <fullName evidence="1">Unnamed protein product</fullName>
    </submittedName>
</protein>
<reference evidence="1" key="1">
    <citation type="submission" date="2023-04" db="EMBL/GenBank/DDBJ databases">
        <title>Phytophthora fragariaefolia NBRC 109709.</title>
        <authorList>
            <person name="Ichikawa N."/>
            <person name="Sato H."/>
            <person name="Tonouchi N."/>
        </authorList>
    </citation>
    <scope>NUCLEOTIDE SEQUENCE</scope>
    <source>
        <strain evidence="1">NBRC 109709</strain>
    </source>
</reference>
<dbReference type="Proteomes" id="UP001165121">
    <property type="component" value="Unassembled WGS sequence"/>
</dbReference>
<dbReference type="InterPro" id="IPR051320">
    <property type="entry name" value="Viral_Replic_Matur_Polypro"/>
</dbReference>
<dbReference type="EMBL" id="BSXT01000659">
    <property type="protein sequence ID" value="GMF31949.1"/>
    <property type="molecule type" value="Genomic_DNA"/>
</dbReference>
<evidence type="ECO:0000313" key="1">
    <source>
        <dbReference type="EMBL" id="GMF31949.1"/>
    </source>
</evidence>